<evidence type="ECO:0000313" key="3">
    <source>
        <dbReference type="EMBL" id="KAF5356964.1"/>
    </source>
</evidence>
<reference evidence="3 4" key="1">
    <citation type="journal article" date="2020" name="ISME J.">
        <title>Uncovering the hidden diversity of litter-decomposition mechanisms in mushroom-forming fungi.</title>
        <authorList>
            <person name="Floudas D."/>
            <person name="Bentzer J."/>
            <person name="Ahren D."/>
            <person name="Johansson T."/>
            <person name="Persson P."/>
            <person name="Tunlid A."/>
        </authorList>
    </citation>
    <scope>NUCLEOTIDE SEQUENCE [LARGE SCALE GENOMIC DNA]</scope>
    <source>
        <strain evidence="3 4">CBS 146.42</strain>
    </source>
</reference>
<feature type="region of interest" description="Disordered" evidence="1">
    <location>
        <begin position="922"/>
        <end position="976"/>
    </location>
</feature>
<dbReference type="Proteomes" id="UP000559027">
    <property type="component" value="Unassembled WGS sequence"/>
</dbReference>
<dbReference type="PANTHER" id="PTHR38248">
    <property type="entry name" value="FUNK1 6"/>
    <property type="match status" value="1"/>
</dbReference>
<dbReference type="InterPro" id="IPR011009">
    <property type="entry name" value="Kinase-like_dom_sf"/>
</dbReference>
<keyword evidence="4" id="KW-1185">Reference proteome</keyword>
<feature type="region of interest" description="Disordered" evidence="1">
    <location>
        <begin position="894"/>
        <end position="913"/>
    </location>
</feature>
<dbReference type="SUPFAM" id="SSF56112">
    <property type="entry name" value="Protein kinase-like (PK-like)"/>
    <property type="match status" value="1"/>
</dbReference>
<sequence>MNVAVEAKDFLEKLLPFPAEQAKAVLEKLRAKGLYHERSKSIWRWKDMLTPEEEKEKYQAQKYSAGEKRKREEPPYEPFVTILNEIQKAAAVEVCQSEGQPQLHGEWVDIHDKAPKSENPYHQTLLPDISFVCKTKAEEMKKWGPRPDSQEETSTAARSSKKKKKSKTTNKVESCPWLQIYTVVEVKVTNATITLAQLAKYAGQIFMEQLDRYYVLAFILTVDKFSFHLFDRSGVTSSAAIDIHEAPEEFVAAIASWSCLSPVQLGWDPTVHVWDGTQDVPSYEAHVEKFMRGFDVPWVIEAFDDMASEPDRAIGHVPNVPVRVKTRDQLAPNRYEAYCDTSSITGHEIEGGGVQRSDDSSSEDAEDELGKDEVPSSSADEMAYPPSSSVGADGRMSVNYSSADEETDERGATRAKTARYVAVRSLTLQDAKRLWGRGTLVLEVVSLEDWKNRNDQAEIYVMKQSWQRLPGLDGGAIVLLNTSNSLGDDTQPPEEMRTLEQKLKMQPFEAFILSRAGLDSRLKEAGYVNVNGENVDTLRYIRKGIEVIPNSKPLGVAPTQSQPQSRSQTRTSSRAIDEARSQTVSNKLSGPESEVHPTLVNRTLARMILRLPGVTIREFADKIEFLEGFRGAVLEHEQCYKKGIVQQDISMNNIIISNGHGHLIDFDHSKISAQFKTLKRENPKQIRDKSRAPLLDYFEESAIRAAEEIYDLLAEAYLIQVRDKYNPSTTPELLLSLEDLGWPKEPYDIPSFGSRRAGPGYGTPPFMSCWMERDREFAHTAIHDAESFLWVLSYVTLKYAGPGAVPREETEALKEILDRFSSRSQEDRLDILKNERVFEASLNHISPYFADLKDLIRDWRRVLEIALKLPAGMEYNYPHQAVVRCIDRAIAKVRASPTPESAMEKDAKQKRIKRSDEIKQAIRNQQTVPAMLDRQAKSTATSSTVPVQDLPSSNSATRASNRLPPSPPRKKSKGRR</sequence>
<dbReference type="EMBL" id="JAACJO010000006">
    <property type="protein sequence ID" value="KAF5356964.1"/>
    <property type="molecule type" value="Genomic_DNA"/>
</dbReference>
<feature type="compositionally biased region" description="Polar residues" evidence="1">
    <location>
        <begin position="937"/>
        <end position="959"/>
    </location>
</feature>
<feature type="region of interest" description="Disordered" evidence="1">
    <location>
        <begin position="140"/>
        <end position="167"/>
    </location>
</feature>
<dbReference type="Pfam" id="PF17667">
    <property type="entry name" value="Pkinase_fungal"/>
    <property type="match status" value="2"/>
</dbReference>
<feature type="domain" description="Fungal-type protein kinase" evidence="2">
    <location>
        <begin position="163"/>
        <end position="279"/>
    </location>
</feature>
<feature type="compositionally biased region" description="Basic and acidic residues" evidence="1">
    <location>
        <begin position="902"/>
        <end position="913"/>
    </location>
</feature>
<gene>
    <name evidence="3" type="ORF">D9756_006581</name>
</gene>
<comment type="caution">
    <text evidence="3">The sequence shown here is derived from an EMBL/GenBank/DDBJ whole genome shotgun (WGS) entry which is preliminary data.</text>
</comment>
<protein>
    <recommendedName>
        <fullName evidence="2">Fungal-type protein kinase domain-containing protein</fullName>
    </recommendedName>
</protein>
<accession>A0A8H5LH57</accession>
<dbReference type="OrthoDB" id="5584477at2759"/>
<feature type="domain" description="Fungal-type protein kinase" evidence="2">
    <location>
        <begin position="525"/>
        <end position="673"/>
    </location>
</feature>
<dbReference type="AlphaFoldDB" id="A0A8H5LH57"/>
<feature type="region of interest" description="Disordered" evidence="1">
    <location>
        <begin position="52"/>
        <end position="72"/>
    </location>
</feature>
<dbReference type="PANTHER" id="PTHR38248:SF2">
    <property type="entry name" value="FUNK1 11"/>
    <property type="match status" value="1"/>
</dbReference>
<feature type="region of interest" description="Disordered" evidence="1">
    <location>
        <begin position="346"/>
        <end position="414"/>
    </location>
</feature>
<evidence type="ECO:0000313" key="4">
    <source>
        <dbReference type="Proteomes" id="UP000559027"/>
    </source>
</evidence>
<feature type="region of interest" description="Disordered" evidence="1">
    <location>
        <begin position="552"/>
        <end position="594"/>
    </location>
</feature>
<name>A0A8H5LH57_9AGAR</name>
<evidence type="ECO:0000256" key="1">
    <source>
        <dbReference type="SAM" id="MobiDB-lite"/>
    </source>
</evidence>
<evidence type="ECO:0000259" key="2">
    <source>
        <dbReference type="Pfam" id="PF17667"/>
    </source>
</evidence>
<proteinExistence type="predicted"/>
<feature type="compositionally biased region" description="Acidic residues" evidence="1">
    <location>
        <begin position="360"/>
        <end position="370"/>
    </location>
</feature>
<dbReference type="InterPro" id="IPR040976">
    <property type="entry name" value="Pkinase_fungal"/>
</dbReference>
<feature type="compositionally biased region" description="Low complexity" evidence="1">
    <location>
        <begin position="558"/>
        <end position="574"/>
    </location>
</feature>
<organism evidence="3 4">
    <name type="scientific">Leucocoprinus leucothites</name>
    <dbReference type="NCBI Taxonomy" id="201217"/>
    <lineage>
        <taxon>Eukaryota</taxon>
        <taxon>Fungi</taxon>
        <taxon>Dikarya</taxon>
        <taxon>Basidiomycota</taxon>
        <taxon>Agaricomycotina</taxon>
        <taxon>Agaricomycetes</taxon>
        <taxon>Agaricomycetidae</taxon>
        <taxon>Agaricales</taxon>
        <taxon>Agaricineae</taxon>
        <taxon>Agaricaceae</taxon>
        <taxon>Leucocoprinus</taxon>
    </lineage>
</organism>